<dbReference type="AlphaFoldDB" id="A0A6S6SNU0"/>
<dbReference type="EMBL" id="CACVAQ010000117">
    <property type="protein sequence ID" value="CAA6806361.1"/>
    <property type="molecule type" value="Genomic_DNA"/>
</dbReference>
<dbReference type="PANTHER" id="PTHR30270">
    <property type="entry name" value="THIAMINE-MONOPHOSPHATE KINASE"/>
    <property type="match status" value="1"/>
</dbReference>
<reference evidence="4" key="1">
    <citation type="submission" date="2020-01" db="EMBL/GenBank/DDBJ databases">
        <authorList>
            <person name="Meier V. D."/>
            <person name="Meier V D."/>
        </authorList>
    </citation>
    <scope>NUCLEOTIDE SEQUENCE</scope>
    <source>
        <strain evidence="4">HLG_WM_MAG_10</strain>
    </source>
</reference>
<keyword evidence="2" id="KW-0547">Nucleotide-binding</keyword>
<dbReference type="CDD" id="cd02194">
    <property type="entry name" value="ThiL"/>
    <property type="match status" value="1"/>
</dbReference>
<feature type="binding site" evidence="2">
    <location>
        <position position="51"/>
    </location>
    <ligand>
        <name>Mg(2+)</name>
        <dbReference type="ChEBI" id="CHEBI:18420"/>
        <label>1</label>
    </ligand>
</feature>
<feature type="binding site" evidence="2">
    <location>
        <begin position="128"/>
        <end position="129"/>
    </location>
    <ligand>
        <name>ATP</name>
        <dbReference type="ChEBI" id="CHEBI:30616"/>
    </ligand>
</feature>
<dbReference type="Gene3D" id="3.30.1330.10">
    <property type="entry name" value="PurM-like, N-terminal domain"/>
    <property type="match status" value="1"/>
</dbReference>
<feature type="binding site" evidence="2">
    <location>
        <position position="52"/>
    </location>
    <ligand>
        <name>Mg(2+)</name>
        <dbReference type="ChEBI" id="CHEBI:18420"/>
        <label>2</label>
    </ligand>
</feature>
<keyword evidence="2" id="KW-0460">Magnesium</keyword>
<feature type="binding site" evidence="2">
    <location>
        <position position="50"/>
    </location>
    <ligand>
        <name>Mg(2+)</name>
        <dbReference type="ChEBI" id="CHEBI:18420"/>
        <label>4</label>
    </ligand>
</feature>
<dbReference type="UniPathway" id="UPA00060">
    <property type="reaction ID" value="UER00142"/>
</dbReference>
<evidence type="ECO:0000256" key="2">
    <source>
        <dbReference type="HAMAP-Rule" id="MF_02128"/>
    </source>
</evidence>
<dbReference type="PANTHER" id="PTHR30270:SF0">
    <property type="entry name" value="THIAMINE-MONOPHOSPHATE KINASE"/>
    <property type="match status" value="1"/>
</dbReference>
<feature type="binding site" evidence="2">
    <location>
        <position position="36"/>
    </location>
    <ligand>
        <name>Mg(2+)</name>
        <dbReference type="ChEBI" id="CHEBI:18420"/>
        <label>4</label>
    </ligand>
</feature>
<feature type="domain" description="PurM-like N-terminal" evidence="3">
    <location>
        <begin position="34"/>
        <end position="147"/>
    </location>
</feature>
<feature type="binding site" evidence="2">
    <location>
        <position position="52"/>
    </location>
    <ligand>
        <name>Mg(2+)</name>
        <dbReference type="ChEBI" id="CHEBI:18420"/>
        <label>1</label>
    </ligand>
</feature>
<feature type="binding site" evidence="2">
    <location>
        <position position="81"/>
    </location>
    <ligand>
        <name>Mg(2+)</name>
        <dbReference type="ChEBI" id="CHEBI:18420"/>
        <label>2</label>
    </ligand>
</feature>
<feature type="binding site" evidence="2">
    <location>
        <position position="234"/>
    </location>
    <ligand>
        <name>ATP</name>
        <dbReference type="ChEBI" id="CHEBI:30616"/>
    </ligand>
</feature>
<feature type="binding site" evidence="2">
    <location>
        <position position="81"/>
    </location>
    <ligand>
        <name>Mg(2+)</name>
        <dbReference type="ChEBI" id="CHEBI:18420"/>
        <label>3</label>
    </ligand>
</feature>
<keyword evidence="2" id="KW-0067">ATP-binding</keyword>
<feature type="binding site" evidence="2">
    <location>
        <position position="59"/>
    </location>
    <ligand>
        <name>substrate</name>
    </ligand>
</feature>
<gene>
    <name evidence="2" type="primary">thiL</name>
    <name evidence="4" type="ORF">HELGO_WM34396</name>
</gene>
<dbReference type="EC" id="2.7.4.16" evidence="2"/>
<dbReference type="SUPFAM" id="SSF55326">
    <property type="entry name" value="PurM N-terminal domain-like"/>
    <property type="match status" value="1"/>
</dbReference>
<dbReference type="InterPro" id="IPR006283">
    <property type="entry name" value="ThiL-like"/>
</dbReference>
<feature type="binding site" evidence="2">
    <location>
        <position position="129"/>
    </location>
    <ligand>
        <name>Mg(2+)</name>
        <dbReference type="ChEBI" id="CHEBI:18420"/>
        <label>1</label>
    </ligand>
</feature>
<dbReference type="InterPro" id="IPR036921">
    <property type="entry name" value="PurM-like_N_sf"/>
</dbReference>
<dbReference type="SUPFAM" id="SSF56042">
    <property type="entry name" value="PurM C-terminal domain-like"/>
    <property type="match status" value="1"/>
</dbReference>
<dbReference type="InterPro" id="IPR036676">
    <property type="entry name" value="PurM-like_C_sf"/>
</dbReference>
<feature type="binding site" evidence="2">
    <location>
        <position position="232"/>
    </location>
    <ligand>
        <name>Mg(2+)</name>
        <dbReference type="ChEBI" id="CHEBI:18420"/>
        <label>3</label>
    </ligand>
</feature>
<dbReference type="HAMAP" id="MF_02128">
    <property type="entry name" value="TMP_kinase"/>
    <property type="match status" value="1"/>
</dbReference>
<feature type="binding site" evidence="2">
    <location>
        <position position="235"/>
    </location>
    <ligand>
        <name>Mg(2+)</name>
        <dbReference type="ChEBI" id="CHEBI:18420"/>
        <label>5</label>
    </ligand>
</feature>
<sequence length="340" mass="37518">MARTELSDLGEFGLIEFLTKDVKLKNKSSIRGVGDDGAIVDHGTQKTVISTDLLVENIHFDLIYTPLKHLGYKAVVVNLSDIYAMNARPTQITVSLAISNRFSVESVNEIYKGIHAACEAYNVDLIGGDTTSSVQGLTISITALGVADEDKIVFRDTAQVGDLVCVTGFLGGAYVGLQLLEREKQIYLDDPKMQPDLENKDYIVGRLLKPEARKDIFEFFETADLLPTSMIDISDGLSSDLLHICRQSDVGAFVEEKNLPIAQETSVKAMDFKLPPTTCALHGGEDYELLFTIKPEDAEKIRYNMEIRIIGEITKPEDGINLHTSGGSIKELIAQGWRHH</sequence>
<comment type="pathway">
    <text evidence="2">Cofactor biosynthesis; thiamine diphosphate biosynthesis; thiamine diphosphate from thiamine phosphate: step 1/1.</text>
</comment>
<evidence type="ECO:0000259" key="3">
    <source>
        <dbReference type="Pfam" id="PF00586"/>
    </source>
</evidence>
<dbReference type="InterPro" id="IPR016188">
    <property type="entry name" value="PurM-like_N"/>
</dbReference>
<feature type="binding site" evidence="2">
    <location>
        <position position="285"/>
    </location>
    <ligand>
        <name>substrate</name>
    </ligand>
</feature>
<comment type="function">
    <text evidence="2">Catalyzes the ATP-dependent phosphorylation of thiamine-monophosphate (TMP) to form thiamine-pyrophosphate (TPP), the active form of vitamin B1.</text>
</comment>
<feature type="binding site" evidence="2">
    <location>
        <position position="111"/>
    </location>
    <ligand>
        <name>ATP</name>
        <dbReference type="ChEBI" id="CHEBI:30616"/>
    </ligand>
</feature>
<feature type="binding site" evidence="2">
    <location>
        <position position="36"/>
    </location>
    <ligand>
        <name>Mg(2+)</name>
        <dbReference type="ChEBI" id="CHEBI:18420"/>
        <label>3</label>
    </ligand>
</feature>
<dbReference type="GO" id="GO:0005524">
    <property type="term" value="F:ATP binding"/>
    <property type="evidence" value="ECO:0007669"/>
    <property type="project" value="UniProtKB-UniRule"/>
</dbReference>
<keyword evidence="1 2" id="KW-0784">Thiamine biosynthesis</keyword>
<proteinExistence type="inferred from homology"/>
<dbReference type="GO" id="GO:0000287">
    <property type="term" value="F:magnesium ion binding"/>
    <property type="evidence" value="ECO:0007669"/>
    <property type="project" value="UniProtKB-UniRule"/>
</dbReference>
<feature type="binding site" evidence="2">
    <location>
        <position position="337"/>
    </location>
    <ligand>
        <name>substrate</name>
    </ligand>
</feature>
<feature type="binding site" evidence="2">
    <location>
        <position position="155"/>
    </location>
    <ligand>
        <name>ATP</name>
        <dbReference type="ChEBI" id="CHEBI:30616"/>
    </ligand>
</feature>
<name>A0A6S6SNU0_9BACT</name>
<feature type="binding site" evidence="2">
    <location>
        <position position="81"/>
    </location>
    <ligand>
        <name>Mg(2+)</name>
        <dbReference type="ChEBI" id="CHEBI:18420"/>
        <label>4</label>
    </ligand>
</feature>
<dbReference type="GO" id="GO:0009030">
    <property type="term" value="F:thiamine-phosphate kinase activity"/>
    <property type="evidence" value="ECO:0007669"/>
    <property type="project" value="UniProtKB-UniRule"/>
</dbReference>
<organism evidence="4">
    <name type="scientific">uncultured Aureispira sp</name>
    <dbReference type="NCBI Taxonomy" id="1331704"/>
    <lineage>
        <taxon>Bacteria</taxon>
        <taxon>Pseudomonadati</taxon>
        <taxon>Bacteroidota</taxon>
        <taxon>Saprospiria</taxon>
        <taxon>Saprospirales</taxon>
        <taxon>Saprospiraceae</taxon>
        <taxon>Aureispira</taxon>
        <taxon>environmental samples</taxon>
    </lineage>
</organism>
<dbReference type="GO" id="GO:0009229">
    <property type="term" value="P:thiamine diphosphate biosynthetic process"/>
    <property type="evidence" value="ECO:0007669"/>
    <property type="project" value="UniProtKB-UniRule"/>
</dbReference>
<dbReference type="PIRSF" id="PIRSF005303">
    <property type="entry name" value="Thiam_monoph_kin"/>
    <property type="match status" value="1"/>
</dbReference>
<dbReference type="Gene3D" id="3.90.650.10">
    <property type="entry name" value="PurM-like C-terminal domain"/>
    <property type="match status" value="1"/>
</dbReference>
<comment type="miscellaneous">
    <text evidence="2">Reaction mechanism of ThiL seems to utilize a direct, inline transfer of the gamma-phosphate of ATP to TMP rather than a phosphorylated enzyme intermediate.</text>
</comment>
<dbReference type="GO" id="GO:0009228">
    <property type="term" value="P:thiamine biosynthetic process"/>
    <property type="evidence" value="ECO:0007669"/>
    <property type="project" value="UniProtKB-KW"/>
</dbReference>
<dbReference type="Pfam" id="PF00586">
    <property type="entry name" value="AIRS"/>
    <property type="match status" value="1"/>
</dbReference>
<accession>A0A6S6SNU0</accession>
<evidence type="ECO:0000256" key="1">
    <source>
        <dbReference type="ARBA" id="ARBA00022977"/>
    </source>
</evidence>
<keyword evidence="2 4" id="KW-0808">Transferase</keyword>
<comment type="similarity">
    <text evidence="2">Belongs to the thiamine-monophosphate kinase family.</text>
</comment>
<keyword evidence="2" id="KW-0479">Metal-binding</keyword>
<evidence type="ECO:0000313" key="4">
    <source>
        <dbReference type="EMBL" id="CAA6806361.1"/>
    </source>
</evidence>
<dbReference type="NCBIfam" id="TIGR01379">
    <property type="entry name" value="thiL"/>
    <property type="match status" value="1"/>
</dbReference>
<comment type="catalytic activity">
    <reaction evidence="2">
        <text>thiamine phosphate + ATP = thiamine diphosphate + ADP</text>
        <dbReference type="Rhea" id="RHEA:15913"/>
        <dbReference type="ChEBI" id="CHEBI:30616"/>
        <dbReference type="ChEBI" id="CHEBI:37575"/>
        <dbReference type="ChEBI" id="CHEBI:58937"/>
        <dbReference type="ChEBI" id="CHEBI:456216"/>
        <dbReference type="EC" id="2.7.4.16"/>
    </reaction>
</comment>
<protein>
    <recommendedName>
        <fullName evidence="2">Thiamine-monophosphate kinase</fullName>
        <shortName evidence="2">TMP kinase</shortName>
        <shortName evidence="2">Thiamine-phosphate kinase</shortName>
        <ecNumber evidence="2">2.7.4.16</ecNumber>
    </recommendedName>
</protein>
<keyword evidence="2 4" id="KW-0418">Kinase</keyword>